<dbReference type="InterPro" id="IPR005000">
    <property type="entry name" value="Aldolase/citrate-lyase_domain"/>
</dbReference>
<evidence type="ECO:0000313" key="7">
    <source>
        <dbReference type="Proteomes" id="UP001626536"/>
    </source>
</evidence>
<dbReference type="RefSeq" id="WP_407337736.1">
    <property type="nucleotide sequence ID" value="NZ_CP136862.1"/>
</dbReference>
<organism evidence="6 7">
    <name type="scientific">Methylocapsa polymorpha</name>
    <dbReference type="NCBI Taxonomy" id="3080828"/>
    <lineage>
        <taxon>Bacteria</taxon>
        <taxon>Pseudomonadati</taxon>
        <taxon>Pseudomonadota</taxon>
        <taxon>Alphaproteobacteria</taxon>
        <taxon>Hyphomicrobiales</taxon>
        <taxon>Beijerinckiaceae</taxon>
        <taxon>Methylocapsa</taxon>
    </lineage>
</organism>
<dbReference type="PIRSF" id="PIRSF015582">
    <property type="entry name" value="Cit_lyase_B"/>
    <property type="match status" value="1"/>
</dbReference>
<dbReference type="Pfam" id="PF03328">
    <property type="entry name" value="HpcH_HpaI"/>
    <property type="match status" value="1"/>
</dbReference>
<comment type="similarity">
    <text evidence="2">Belongs to the HpcH/HpaI aldolase family.</text>
</comment>
<evidence type="ECO:0000313" key="6">
    <source>
        <dbReference type="EMBL" id="WOJ88301.1"/>
    </source>
</evidence>
<dbReference type="PANTHER" id="PTHR32308">
    <property type="entry name" value="LYASE BETA SUBUNIT, PUTATIVE (AFU_ORTHOLOGUE AFUA_4G13030)-RELATED"/>
    <property type="match status" value="1"/>
</dbReference>
<feature type="domain" description="HpcH/HpaI aldolase/citrate lyase" evidence="5">
    <location>
        <begin position="2"/>
        <end position="229"/>
    </location>
</feature>
<gene>
    <name evidence="6" type="ORF">RZS28_10650</name>
</gene>
<dbReference type="PANTHER" id="PTHR32308:SF0">
    <property type="entry name" value="HPCH_HPAI ALDOLASE_CITRATE LYASE DOMAIN-CONTAINING PROTEIN"/>
    <property type="match status" value="1"/>
</dbReference>
<dbReference type="InterPro" id="IPR040442">
    <property type="entry name" value="Pyrv_kinase-like_dom_sf"/>
</dbReference>
<proteinExistence type="inferred from homology"/>
<keyword evidence="4" id="KW-0460">Magnesium</keyword>
<evidence type="ECO:0000259" key="5">
    <source>
        <dbReference type="Pfam" id="PF03328"/>
    </source>
</evidence>
<evidence type="ECO:0000256" key="1">
    <source>
        <dbReference type="ARBA" id="ARBA00001946"/>
    </source>
</evidence>
<dbReference type="Proteomes" id="UP001626536">
    <property type="component" value="Chromosome"/>
</dbReference>
<evidence type="ECO:0000256" key="2">
    <source>
        <dbReference type="ARBA" id="ARBA00005568"/>
    </source>
</evidence>
<dbReference type="GO" id="GO:0016829">
    <property type="term" value="F:lyase activity"/>
    <property type="evidence" value="ECO:0007669"/>
    <property type="project" value="UniProtKB-KW"/>
</dbReference>
<dbReference type="EMBL" id="CP136862">
    <property type="protein sequence ID" value="WOJ88301.1"/>
    <property type="molecule type" value="Genomic_DNA"/>
</dbReference>
<evidence type="ECO:0000256" key="3">
    <source>
        <dbReference type="ARBA" id="ARBA00022723"/>
    </source>
</evidence>
<keyword evidence="6" id="KW-0456">Lyase</keyword>
<dbReference type="InterPro" id="IPR015813">
    <property type="entry name" value="Pyrv/PenolPyrv_kinase-like_dom"/>
</dbReference>
<comment type="cofactor">
    <cofactor evidence="1">
        <name>Mg(2+)</name>
        <dbReference type="ChEBI" id="CHEBI:18420"/>
    </cofactor>
</comment>
<dbReference type="Gene3D" id="3.20.20.60">
    <property type="entry name" value="Phosphoenolpyruvate-binding domains"/>
    <property type="match status" value="1"/>
</dbReference>
<protein>
    <submittedName>
        <fullName evidence="6">CoA ester lyase</fullName>
    </submittedName>
</protein>
<sequence>MRSQLFVPADSEKKLEKAFAAGADCLFLDLEDSVAAVAKPKARQTVLSFIQEAKSKGPRPLLYVRVNALDSGLIDADLDAVMQAAPDGVLLPKCVSAAALQHLGAKLAVKEAEHDLADGATRVIAIVTETAASLFNMGGYAGASERLTGLAWSAEDLSACLGAETNRGPDGAYTAPYALARSLTLFAASAADVTAIDAVYLNFRDLAGFRLECEAARRDGFTAKMAIHPAQVAIINEVFTPSQGTIEKARAIVAAFAAEPEAGVVSLDGEMLDRPHLVRARRLLERLPK</sequence>
<accession>A0ABZ0HN28</accession>
<keyword evidence="3" id="KW-0479">Metal-binding</keyword>
<name>A0ABZ0HN28_9HYPH</name>
<reference evidence="6 7" key="1">
    <citation type="submission" date="2023-10" db="EMBL/GenBank/DDBJ databases">
        <title>Novel methanotroph of the genus Methylocapsa from a subarctic wetland.</title>
        <authorList>
            <person name="Belova S.E."/>
            <person name="Oshkin I.Y."/>
            <person name="Miroshnikov K."/>
            <person name="Dedysh S.N."/>
        </authorList>
    </citation>
    <scope>NUCLEOTIDE SEQUENCE [LARGE SCALE GENOMIC DNA]</scope>
    <source>
        <strain evidence="6 7">RX1</strain>
    </source>
</reference>
<keyword evidence="7" id="KW-1185">Reference proteome</keyword>
<dbReference type="SUPFAM" id="SSF51621">
    <property type="entry name" value="Phosphoenolpyruvate/pyruvate domain"/>
    <property type="match status" value="1"/>
</dbReference>
<evidence type="ECO:0000256" key="4">
    <source>
        <dbReference type="ARBA" id="ARBA00022842"/>
    </source>
</evidence>
<dbReference type="InterPro" id="IPR011206">
    <property type="entry name" value="Citrate_lyase_beta/mcl1/mcl2"/>
</dbReference>